<dbReference type="EMBL" id="NBNE01000244">
    <property type="protein sequence ID" value="OWZ21233.1"/>
    <property type="molecule type" value="Genomic_DNA"/>
</dbReference>
<dbReference type="Gene3D" id="1.25.40.10">
    <property type="entry name" value="Tetratricopeptide repeat domain"/>
    <property type="match status" value="1"/>
</dbReference>
<evidence type="ECO:0000313" key="1">
    <source>
        <dbReference type="EMBL" id="OWZ21233.1"/>
    </source>
</evidence>
<dbReference type="Proteomes" id="UP000198211">
    <property type="component" value="Unassembled WGS sequence"/>
</dbReference>
<reference evidence="2" key="1">
    <citation type="submission" date="2017-03" db="EMBL/GenBank/DDBJ databases">
        <title>Phytopthora megakarya and P. palmivora, two closely related causual agents of cacao black pod achieved similar genome size and gene model numbers by different mechanisms.</title>
        <authorList>
            <person name="Ali S."/>
            <person name="Shao J."/>
            <person name="Larry D.J."/>
            <person name="Kronmiller B."/>
            <person name="Shen D."/>
            <person name="Strem M.D."/>
            <person name="Melnick R.L."/>
            <person name="Guiltinan M.J."/>
            <person name="Tyler B.M."/>
            <person name="Meinhardt L.W."/>
            <person name="Bailey B.A."/>
        </authorList>
    </citation>
    <scope>NUCLEOTIDE SEQUENCE [LARGE SCALE GENOMIC DNA]</scope>
    <source>
        <strain evidence="2">zdho120</strain>
    </source>
</reference>
<sequence length="242" mass="27124">MAGGMQAFRTAMSIGRRQGARQLAARSQRAFSAAAVQTRSAEEWMENIKLSAEKDVLIKRTKLASFLKTVTTSEQLEASKEIMKIYEQKRVDPDANAAGLFVKKALELNAADVAFDVLEANYRIGLFLEPATLNKLLSKFLKDGEFDKVFALHEIGHAKYQVKSTERTYDILIRAAIEQADYEKAVTFLKTAAEAQKLQRVTCNNLLFKLKDNEMQDKIEEVAALMKTAGVEPNETTKKILQ</sequence>
<comment type="caution">
    <text evidence="1">The sequence shown here is derived from an EMBL/GenBank/DDBJ whole genome shotgun (WGS) entry which is preliminary data.</text>
</comment>
<name>A0A225WUE1_9STRA</name>
<dbReference type="InterPro" id="IPR011990">
    <property type="entry name" value="TPR-like_helical_dom_sf"/>
</dbReference>
<dbReference type="AlphaFoldDB" id="A0A225WUE1"/>
<organism evidence="1 2">
    <name type="scientific">Phytophthora megakarya</name>
    <dbReference type="NCBI Taxonomy" id="4795"/>
    <lineage>
        <taxon>Eukaryota</taxon>
        <taxon>Sar</taxon>
        <taxon>Stramenopiles</taxon>
        <taxon>Oomycota</taxon>
        <taxon>Peronosporomycetes</taxon>
        <taxon>Peronosporales</taxon>
        <taxon>Peronosporaceae</taxon>
        <taxon>Phytophthora</taxon>
    </lineage>
</organism>
<protein>
    <submittedName>
        <fullName evidence="1">Putative mitochondrial protein</fullName>
    </submittedName>
</protein>
<gene>
    <name evidence="1" type="ORF">PHMEG_0004235</name>
</gene>
<accession>A0A225WUE1</accession>
<proteinExistence type="predicted"/>
<dbReference type="PANTHER" id="PTHR47939:SF1">
    <property type="entry name" value="OS04G0684500 PROTEIN"/>
    <property type="match status" value="1"/>
</dbReference>
<dbReference type="STRING" id="4795.A0A225WUE1"/>
<dbReference type="PANTHER" id="PTHR47939">
    <property type="entry name" value="MEMBRANE-ASSOCIATED SALT-INDUCIBLE PROTEIN-LIKE"/>
    <property type="match status" value="1"/>
</dbReference>
<dbReference type="OrthoDB" id="185373at2759"/>
<keyword evidence="2" id="KW-1185">Reference proteome</keyword>
<dbReference type="InterPro" id="IPR050667">
    <property type="entry name" value="PPR-containing_protein"/>
</dbReference>
<evidence type="ECO:0000313" key="2">
    <source>
        <dbReference type="Proteomes" id="UP000198211"/>
    </source>
</evidence>